<dbReference type="PANTHER" id="PTHR11945:SF534">
    <property type="entry name" value="MYOCYTE-SPECIFIC ENHANCER FACTOR 2"/>
    <property type="match status" value="1"/>
</dbReference>
<feature type="compositionally biased region" description="Basic and acidic residues" evidence="6">
    <location>
        <begin position="246"/>
        <end position="263"/>
    </location>
</feature>
<dbReference type="InterPro" id="IPR002100">
    <property type="entry name" value="TF_MADSbox"/>
</dbReference>
<evidence type="ECO:0000313" key="8">
    <source>
        <dbReference type="EMBL" id="KAK9790147.1"/>
    </source>
</evidence>
<organism evidence="8 9">
    <name type="scientific">Symbiochloris irregularis</name>
    <dbReference type="NCBI Taxonomy" id="706552"/>
    <lineage>
        <taxon>Eukaryota</taxon>
        <taxon>Viridiplantae</taxon>
        <taxon>Chlorophyta</taxon>
        <taxon>core chlorophytes</taxon>
        <taxon>Trebouxiophyceae</taxon>
        <taxon>Trebouxiales</taxon>
        <taxon>Trebouxiaceae</taxon>
        <taxon>Symbiochloris</taxon>
    </lineage>
</organism>
<proteinExistence type="predicted"/>
<dbReference type="Gene3D" id="3.40.1810.10">
    <property type="entry name" value="Transcription factor, MADS-box"/>
    <property type="match status" value="1"/>
</dbReference>
<dbReference type="PANTHER" id="PTHR11945">
    <property type="entry name" value="MADS BOX PROTEIN"/>
    <property type="match status" value="1"/>
</dbReference>
<keyword evidence="9" id="KW-1185">Reference proteome</keyword>
<sequence length="435" mass="46427">MPPDFLRNRAVGRQGCYGYKRAGDTMGRKKINIEEIKDERNRQVCFGKRKLGLLKKARELSILCRCEIGIMVFAADGTLHRWNSPQSSMSDLLQRYGDATARAGAVKEADERLSDEYSDAEDGDDCEDEPEPRHSCKRKRDRREATLQPARTHKSLSPKLREVAVAPSALDLRLDAAAQLGNSLSPRCEKAIADIGREFDNIFSQLSASENPTPPVTQGSPQQAAGRLGLGSGVGSPSAYPARGAPLRDHGVQHRCDDPEKAGKSPVQISAWSNSAGLDARLASLPHRPAQPEPSKPLSMPNRSAGPPAASAPSSTFTTSTTSAFNTLPPLASIPMLGAQSANLATAPWALAHPQALRPAIPADHMQPLMAAQLLAKAGSIPASYLAQAAYAPVKAEGFNHLFPSAGSVYIPRGPTQLAPAAQANLPMRLAMGMS</sequence>
<dbReference type="GO" id="GO:0046983">
    <property type="term" value="F:protein dimerization activity"/>
    <property type="evidence" value="ECO:0007669"/>
    <property type="project" value="InterPro"/>
</dbReference>
<comment type="subcellular location">
    <subcellularLocation>
        <location evidence="1">Nucleus</location>
    </subcellularLocation>
</comment>
<keyword evidence="4" id="KW-0804">Transcription</keyword>
<dbReference type="GO" id="GO:0000978">
    <property type="term" value="F:RNA polymerase II cis-regulatory region sequence-specific DNA binding"/>
    <property type="evidence" value="ECO:0007669"/>
    <property type="project" value="TreeGrafter"/>
</dbReference>
<dbReference type="SUPFAM" id="SSF55455">
    <property type="entry name" value="SRF-like"/>
    <property type="match status" value="1"/>
</dbReference>
<comment type="caution">
    <text evidence="8">The sequence shown here is derived from an EMBL/GenBank/DDBJ whole genome shotgun (WGS) entry which is preliminary data.</text>
</comment>
<dbReference type="GO" id="GO:0045944">
    <property type="term" value="P:positive regulation of transcription by RNA polymerase II"/>
    <property type="evidence" value="ECO:0007669"/>
    <property type="project" value="TreeGrafter"/>
</dbReference>
<dbReference type="GO" id="GO:0005634">
    <property type="term" value="C:nucleus"/>
    <property type="evidence" value="ECO:0007669"/>
    <property type="project" value="UniProtKB-SubCell"/>
</dbReference>
<dbReference type="InterPro" id="IPR036879">
    <property type="entry name" value="TF_MADSbox_sf"/>
</dbReference>
<keyword evidence="2" id="KW-0805">Transcription regulation</keyword>
<evidence type="ECO:0000259" key="7">
    <source>
        <dbReference type="PROSITE" id="PS50066"/>
    </source>
</evidence>
<feature type="domain" description="MADS-box" evidence="7">
    <location>
        <begin position="26"/>
        <end position="86"/>
    </location>
</feature>
<evidence type="ECO:0000313" key="9">
    <source>
        <dbReference type="Proteomes" id="UP001465755"/>
    </source>
</evidence>
<accession>A0AAW1NKZ9</accession>
<gene>
    <name evidence="8" type="ORF">WJX73_009545</name>
</gene>
<dbReference type="PROSITE" id="PS50066">
    <property type="entry name" value="MADS_BOX_2"/>
    <property type="match status" value="1"/>
</dbReference>
<feature type="region of interest" description="Disordered" evidence="6">
    <location>
        <begin position="207"/>
        <end position="266"/>
    </location>
</feature>
<feature type="compositionally biased region" description="Basic and acidic residues" evidence="6">
    <location>
        <begin position="105"/>
        <end position="115"/>
    </location>
</feature>
<protein>
    <recommendedName>
        <fullName evidence="7">MADS-box domain-containing protein</fullName>
    </recommendedName>
</protein>
<feature type="compositionally biased region" description="Low complexity" evidence="6">
    <location>
        <begin position="304"/>
        <end position="321"/>
    </location>
</feature>
<dbReference type="Pfam" id="PF00319">
    <property type="entry name" value="SRF-TF"/>
    <property type="match status" value="1"/>
</dbReference>
<keyword evidence="5" id="KW-0539">Nucleus</keyword>
<name>A0AAW1NKZ9_9CHLO</name>
<evidence type="ECO:0000256" key="6">
    <source>
        <dbReference type="SAM" id="MobiDB-lite"/>
    </source>
</evidence>
<evidence type="ECO:0000256" key="5">
    <source>
        <dbReference type="ARBA" id="ARBA00023242"/>
    </source>
</evidence>
<dbReference type="GO" id="GO:0000981">
    <property type="term" value="F:DNA-binding transcription factor activity, RNA polymerase II-specific"/>
    <property type="evidence" value="ECO:0007669"/>
    <property type="project" value="TreeGrafter"/>
</dbReference>
<dbReference type="PRINTS" id="PR00404">
    <property type="entry name" value="MADSDOMAIN"/>
</dbReference>
<dbReference type="Proteomes" id="UP001465755">
    <property type="component" value="Unassembled WGS sequence"/>
</dbReference>
<feature type="region of interest" description="Disordered" evidence="6">
    <location>
        <begin position="286"/>
        <end position="321"/>
    </location>
</feature>
<feature type="compositionally biased region" description="Acidic residues" evidence="6">
    <location>
        <begin position="116"/>
        <end position="130"/>
    </location>
</feature>
<reference evidence="8 9" key="1">
    <citation type="journal article" date="2024" name="Nat. Commun.">
        <title>Phylogenomics reveals the evolutionary origins of lichenization in chlorophyte algae.</title>
        <authorList>
            <person name="Puginier C."/>
            <person name="Libourel C."/>
            <person name="Otte J."/>
            <person name="Skaloud P."/>
            <person name="Haon M."/>
            <person name="Grisel S."/>
            <person name="Petersen M."/>
            <person name="Berrin J.G."/>
            <person name="Delaux P.M."/>
            <person name="Dal Grande F."/>
            <person name="Keller J."/>
        </authorList>
    </citation>
    <scope>NUCLEOTIDE SEQUENCE [LARGE SCALE GENOMIC DNA]</scope>
    <source>
        <strain evidence="8 9">SAG 2036</strain>
    </source>
</reference>
<dbReference type="AlphaFoldDB" id="A0AAW1NKZ9"/>
<evidence type="ECO:0000256" key="3">
    <source>
        <dbReference type="ARBA" id="ARBA00023125"/>
    </source>
</evidence>
<evidence type="ECO:0000256" key="1">
    <source>
        <dbReference type="ARBA" id="ARBA00004123"/>
    </source>
</evidence>
<dbReference type="SMART" id="SM00432">
    <property type="entry name" value="MADS"/>
    <property type="match status" value="1"/>
</dbReference>
<feature type="compositionally biased region" description="Polar residues" evidence="6">
    <location>
        <begin position="207"/>
        <end position="223"/>
    </location>
</feature>
<feature type="region of interest" description="Disordered" evidence="6">
    <location>
        <begin position="104"/>
        <end position="160"/>
    </location>
</feature>
<dbReference type="EMBL" id="JALJOQ010000196">
    <property type="protein sequence ID" value="KAK9790147.1"/>
    <property type="molecule type" value="Genomic_DNA"/>
</dbReference>
<keyword evidence="3" id="KW-0238">DNA-binding</keyword>
<evidence type="ECO:0000256" key="2">
    <source>
        <dbReference type="ARBA" id="ARBA00023015"/>
    </source>
</evidence>
<evidence type="ECO:0000256" key="4">
    <source>
        <dbReference type="ARBA" id="ARBA00023163"/>
    </source>
</evidence>